<dbReference type="Pfam" id="PF13403">
    <property type="entry name" value="Hint_2"/>
    <property type="match status" value="1"/>
</dbReference>
<gene>
    <name evidence="2" type="ORF">AKJ29_13880</name>
</gene>
<evidence type="ECO:0000259" key="1">
    <source>
        <dbReference type="Pfam" id="PF13403"/>
    </source>
</evidence>
<dbReference type="EMBL" id="LKBA01000006">
    <property type="protein sequence ID" value="KPN63703.1"/>
    <property type="molecule type" value="Genomic_DNA"/>
</dbReference>
<reference evidence="2 3" key="1">
    <citation type="submission" date="2015-09" db="EMBL/GenBank/DDBJ databases">
        <title>Draft genome sequence of Aliiroseovarius crassostreae CV919-312TSm, the causative agent of Roseovarius Oyster Disease (formerly Juvenile Oyster Disease).</title>
        <authorList>
            <person name="Kessner L."/>
            <person name="Spinard E."/>
            <person name="Nelson D."/>
        </authorList>
    </citation>
    <scope>NUCLEOTIDE SEQUENCE [LARGE SCALE GENOMIC DNA]</scope>
    <source>
        <strain evidence="2 3">CV919-312</strain>
    </source>
</reference>
<dbReference type="RefSeq" id="WP_055190307.1">
    <property type="nucleotide sequence ID" value="NZ_LKBA01000006.1"/>
</dbReference>
<dbReference type="OrthoDB" id="6305173at2"/>
<evidence type="ECO:0000313" key="2">
    <source>
        <dbReference type="EMBL" id="KPN63703.1"/>
    </source>
</evidence>
<dbReference type="InterPro" id="IPR028992">
    <property type="entry name" value="Hedgehog/Intein_dom"/>
</dbReference>
<dbReference type="Proteomes" id="UP000050471">
    <property type="component" value="Unassembled WGS sequence"/>
</dbReference>
<proteinExistence type="predicted"/>
<comment type="caution">
    <text evidence="2">The sequence shown here is derived from an EMBL/GenBank/DDBJ whole genome shotgun (WGS) entry which is preliminary data.</text>
</comment>
<dbReference type="InterPro" id="IPR036844">
    <property type="entry name" value="Hint_dom_sf"/>
</dbReference>
<name>A0A0P7JQQ2_9RHOB</name>
<keyword evidence="3" id="KW-1185">Reference proteome</keyword>
<dbReference type="Gene3D" id="2.170.16.10">
    <property type="entry name" value="Hedgehog/Intein (Hint) domain"/>
    <property type="match status" value="1"/>
</dbReference>
<sequence length="351" mass="37811">MATYDILVFSWTDIFGDLPQTGASGDFINESFTFTGGNGDIVTYTDRYGDRAELGDNSGGLDDRLTGTIDGQNVDQPINPEYAYYITDSNGVVVGKMYALTIGTDAVSEIEGFVFDFQPIPGETYTLTGTDGFPQVQSTDLYICFVNGTLIDTVEGPVPVEDITAGMKVITRDNGPQPVLWVGAQELSFANIAANPKSAPVLINPGALGDGLPEQTLMVSPQHRVLVRSKVAQRMFGSDEVMVPAVKLIELDGVERVSPQDGVTYHHILCANHDMVRADGHWSETLYFGGQTEIAIGADKTQEILAGFPGVADMPMHPLAQLGEENRGRLENFASRVNGRGSCTTRQFTAG</sequence>
<organism evidence="2 3">
    <name type="scientific">Aliiroseovarius crassostreae</name>
    <dbReference type="NCBI Taxonomy" id="154981"/>
    <lineage>
        <taxon>Bacteria</taxon>
        <taxon>Pseudomonadati</taxon>
        <taxon>Pseudomonadota</taxon>
        <taxon>Alphaproteobacteria</taxon>
        <taxon>Rhodobacterales</taxon>
        <taxon>Paracoccaceae</taxon>
        <taxon>Aliiroseovarius</taxon>
    </lineage>
</organism>
<dbReference type="SUPFAM" id="SSF51294">
    <property type="entry name" value="Hedgehog/intein (Hint) domain"/>
    <property type="match status" value="1"/>
</dbReference>
<protein>
    <recommendedName>
        <fullName evidence="1">Hedgehog/Intein (Hint) domain-containing protein</fullName>
    </recommendedName>
</protein>
<accession>A0A0P7JQQ2</accession>
<dbReference type="AlphaFoldDB" id="A0A0P7JQQ2"/>
<evidence type="ECO:0000313" key="3">
    <source>
        <dbReference type="Proteomes" id="UP000050471"/>
    </source>
</evidence>
<feature type="domain" description="Hedgehog/Intein (Hint)" evidence="1">
    <location>
        <begin position="143"/>
        <end position="289"/>
    </location>
</feature>
<dbReference type="STRING" id="154981.AKJ29_13880"/>